<dbReference type="KEGG" id="slr:L21SP2_3309"/>
<proteinExistence type="inferred from homology"/>
<evidence type="ECO:0000256" key="1">
    <source>
        <dbReference type="ARBA" id="ARBA00004429"/>
    </source>
</evidence>
<dbReference type="GO" id="GO:0006629">
    <property type="term" value="P:lipid metabolic process"/>
    <property type="evidence" value="ECO:0007669"/>
    <property type="project" value="InterPro"/>
</dbReference>
<dbReference type="eggNOG" id="COG3239">
    <property type="taxonomic scope" value="Bacteria"/>
</dbReference>
<dbReference type="OrthoDB" id="9807864at2"/>
<keyword evidence="9" id="KW-0408">Iron</keyword>
<dbReference type="HOGENOM" id="CLU_044462_1_0_12"/>
<keyword evidence="15" id="KW-1185">Reference proteome</keyword>
<dbReference type="GO" id="GO:0005886">
    <property type="term" value="C:plasma membrane"/>
    <property type="evidence" value="ECO:0007669"/>
    <property type="project" value="UniProtKB-SubCell"/>
</dbReference>
<organism evidence="14 15">
    <name type="scientific">Salinispira pacifica</name>
    <dbReference type="NCBI Taxonomy" id="1307761"/>
    <lineage>
        <taxon>Bacteria</taxon>
        <taxon>Pseudomonadati</taxon>
        <taxon>Spirochaetota</taxon>
        <taxon>Spirochaetia</taxon>
        <taxon>Spirochaetales</taxon>
        <taxon>Spirochaetaceae</taxon>
        <taxon>Salinispira</taxon>
    </lineage>
</organism>
<keyword evidence="5 12" id="KW-0812">Transmembrane</keyword>
<dbReference type="CDD" id="cd03512">
    <property type="entry name" value="Alkane-hydroxylase"/>
    <property type="match status" value="1"/>
</dbReference>
<feature type="domain" description="Fatty acid desaturase" evidence="13">
    <location>
        <begin position="100"/>
        <end position="327"/>
    </location>
</feature>
<evidence type="ECO:0000256" key="5">
    <source>
        <dbReference type="ARBA" id="ARBA00022692"/>
    </source>
</evidence>
<feature type="transmembrane region" description="Helical" evidence="12">
    <location>
        <begin position="75"/>
        <end position="94"/>
    </location>
</feature>
<comment type="similarity">
    <text evidence="2">Belongs to the fatty acid desaturase type 1 family. AlkB subfamily.</text>
</comment>
<evidence type="ECO:0000256" key="10">
    <source>
        <dbReference type="ARBA" id="ARBA00023033"/>
    </source>
</evidence>
<dbReference type="PANTHER" id="PTHR38674:SF1">
    <property type="entry name" value="ALKANE 1-MONOOXYGENASE 1"/>
    <property type="match status" value="1"/>
</dbReference>
<gene>
    <name evidence="14" type="ORF">L21SP2_3309</name>
</gene>
<evidence type="ECO:0000256" key="12">
    <source>
        <dbReference type="SAM" id="Phobius"/>
    </source>
</evidence>
<keyword evidence="8 14" id="KW-0560">Oxidoreductase</keyword>
<evidence type="ECO:0000256" key="3">
    <source>
        <dbReference type="ARBA" id="ARBA00022475"/>
    </source>
</evidence>
<feature type="transmembrane region" description="Helical" evidence="12">
    <location>
        <begin position="38"/>
        <end position="55"/>
    </location>
</feature>
<reference evidence="14 15" key="1">
    <citation type="journal article" date="2015" name="Stand. Genomic Sci.">
        <title>Complete genome sequence and description of Salinispira pacifica gen. nov., sp. nov., a novel spirochaete isolated form a hypersaline microbial mat.</title>
        <authorList>
            <person name="Ben Hania W."/>
            <person name="Joseph M."/>
            <person name="Schumann P."/>
            <person name="Bunk B."/>
            <person name="Fiebig A."/>
            <person name="Sproer C."/>
            <person name="Klenk H.P."/>
            <person name="Fardeau M.L."/>
            <person name="Spring S."/>
        </authorList>
    </citation>
    <scope>NUCLEOTIDE SEQUENCE [LARGE SCALE GENOMIC DNA]</scope>
    <source>
        <strain evidence="14 15">L21-RPul-D2</strain>
    </source>
</reference>
<dbReference type="STRING" id="1307761.L21SP2_3309"/>
<dbReference type="EC" id="1.14.15.3" evidence="14"/>
<dbReference type="AlphaFoldDB" id="V5WN71"/>
<evidence type="ECO:0000256" key="6">
    <source>
        <dbReference type="ARBA" id="ARBA00022723"/>
    </source>
</evidence>
<dbReference type="Pfam" id="PF00487">
    <property type="entry name" value="FA_desaturase"/>
    <property type="match status" value="1"/>
</dbReference>
<dbReference type="GO" id="GO:0004497">
    <property type="term" value="F:monooxygenase activity"/>
    <property type="evidence" value="ECO:0007669"/>
    <property type="project" value="UniProtKB-KW"/>
</dbReference>
<comment type="subcellular location">
    <subcellularLocation>
        <location evidence="1">Cell inner membrane</location>
        <topology evidence="1">Multi-pass membrane protein</topology>
    </subcellularLocation>
</comment>
<keyword evidence="6" id="KW-0479">Metal-binding</keyword>
<evidence type="ECO:0000256" key="2">
    <source>
        <dbReference type="ARBA" id="ARBA00010823"/>
    </source>
</evidence>
<keyword evidence="7 12" id="KW-1133">Transmembrane helix</keyword>
<evidence type="ECO:0000256" key="9">
    <source>
        <dbReference type="ARBA" id="ARBA00023004"/>
    </source>
</evidence>
<keyword evidence="11 12" id="KW-0472">Membrane</keyword>
<keyword evidence="4" id="KW-0997">Cell inner membrane</keyword>
<dbReference type="GO" id="GO:0046872">
    <property type="term" value="F:metal ion binding"/>
    <property type="evidence" value="ECO:0007669"/>
    <property type="project" value="UniProtKB-KW"/>
</dbReference>
<keyword evidence="3" id="KW-1003">Cell membrane</keyword>
<dbReference type="PANTHER" id="PTHR38674">
    <property type="entry name" value="ALKANE 1-MONOOXYGENASE 1"/>
    <property type="match status" value="1"/>
</dbReference>
<dbReference type="InterPro" id="IPR005804">
    <property type="entry name" value="FA_desaturase_dom"/>
</dbReference>
<dbReference type="InterPro" id="IPR033885">
    <property type="entry name" value="AlkB/XylM"/>
</dbReference>
<dbReference type="RefSeq" id="WP_024269539.1">
    <property type="nucleotide sequence ID" value="NC_023035.1"/>
</dbReference>
<feature type="transmembrane region" description="Helical" evidence="12">
    <location>
        <begin position="12"/>
        <end position="32"/>
    </location>
</feature>
<feature type="transmembrane region" description="Helical" evidence="12">
    <location>
        <begin position="211"/>
        <end position="231"/>
    </location>
</feature>
<evidence type="ECO:0000256" key="11">
    <source>
        <dbReference type="ARBA" id="ARBA00023136"/>
    </source>
</evidence>
<dbReference type="EMBL" id="CP006939">
    <property type="protein sequence ID" value="AHC16649.1"/>
    <property type="molecule type" value="Genomic_DNA"/>
</dbReference>
<accession>V5WN71</accession>
<sequence>MNQDQSEQTKPRLRALHAVPFFIGYSLLPLYWLFPGGWSVAVFVFVLIPVFDVIFGKSSVNFTSPRIPRAFDVLIWLWPFLQMGNLVAALIMLQTAGGNVWFFTGHILSLGIINGAVGITYAHELIHRKSRAENFLGEIILSTVWYLHWKVEHVRGHHAFVATPKDPASAPLGSTIYSFIPKSFFGGWKSTAALESERLKRKGLPPISLRNYLWSAALIPSVFTAAVGLLIGFKAMLIFLLQALVAIILLEIVNYIEHYGLRRKQLESGNYERPHPGISWNADNRLTNAFLINLQRHSDHHARPRVQYPMLESRKDAPQLPFGYATMILAALIPPLYKRIVEPRIPPD</sequence>
<protein>
    <submittedName>
        <fullName evidence="14">Alkane-1 monooxygenase</fullName>
        <ecNumber evidence="14">1.14.15.3</ecNumber>
    </submittedName>
</protein>
<evidence type="ECO:0000259" key="13">
    <source>
        <dbReference type="Pfam" id="PF00487"/>
    </source>
</evidence>
<keyword evidence="10 14" id="KW-0503">Monooxygenase</keyword>
<dbReference type="Proteomes" id="UP000018680">
    <property type="component" value="Chromosome"/>
</dbReference>
<evidence type="ECO:0000256" key="8">
    <source>
        <dbReference type="ARBA" id="ARBA00023002"/>
    </source>
</evidence>
<feature type="transmembrane region" description="Helical" evidence="12">
    <location>
        <begin position="100"/>
        <end position="122"/>
    </location>
</feature>
<evidence type="ECO:0000313" key="15">
    <source>
        <dbReference type="Proteomes" id="UP000018680"/>
    </source>
</evidence>
<evidence type="ECO:0000256" key="4">
    <source>
        <dbReference type="ARBA" id="ARBA00022519"/>
    </source>
</evidence>
<dbReference type="PATRIC" id="fig|1307761.3.peg.3298"/>
<evidence type="ECO:0000313" key="14">
    <source>
        <dbReference type="EMBL" id="AHC16649.1"/>
    </source>
</evidence>
<evidence type="ECO:0000256" key="7">
    <source>
        <dbReference type="ARBA" id="ARBA00022989"/>
    </source>
</evidence>
<name>V5WN71_9SPIO</name>
<feature type="transmembrane region" description="Helical" evidence="12">
    <location>
        <begin position="237"/>
        <end position="256"/>
    </location>
</feature>